<dbReference type="EMBL" id="JAVFKY010000001">
    <property type="protein sequence ID" value="KAK5584098.1"/>
    <property type="molecule type" value="Genomic_DNA"/>
</dbReference>
<dbReference type="GO" id="GO:0043565">
    <property type="term" value="F:sequence-specific DNA binding"/>
    <property type="evidence" value="ECO:0007669"/>
    <property type="project" value="InterPro"/>
</dbReference>
<dbReference type="PROSITE" id="PS50114">
    <property type="entry name" value="GATA_ZN_FINGER_2"/>
    <property type="match status" value="1"/>
</dbReference>
<dbReference type="CDD" id="cd00202">
    <property type="entry name" value="ZnF_GATA"/>
    <property type="match status" value="1"/>
</dbReference>
<dbReference type="SMART" id="SM00401">
    <property type="entry name" value="ZnF_GATA"/>
    <property type="match status" value="1"/>
</dbReference>
<dbReference type="GO" id="GO:0006355">
    <property type="term" value="P:regulation of DNA-templated transcription"/>
    <property type="evidence" value="ECO:0007669"/>
    <property type="project" value="InterPro"/>
</dbReference>
<evidence type="ECO:0000313" key="4">
    <source>
        <dbReference type="EMBL" id="KAK5584098.1"/>
    </source>
</evidence>
<keyword evidence="1" id="KW-0479">Metal-binding</keyword>
<reference evidence="4 5" key="1">
    <citation type="submission" date="2023-11" db="EMBL/GenBank/DDBJ databases">
        <title>Dfirmibasis_genome.</title>
        <authorList>
            <person name="Edelbroek B."/>
            <person name="Kjellin J."/>
            <person name="Jerlstrom-Hultqvist J."/>
            <person name="Soderbom F."/>
        </authorList>
    </citation>
    <scope>NUCLEOTIDE SEQUENCE [LARGE SCALE GENOMIC DNA]</scope>
    <source>
        <strain evidence="4 5">TNS-C-14</strain>
    </source>
</reference>
<comment type="caution">
    <text evidence="4">The sequence shown here is derived from an EMBL/GenBank/DDBJ whole genome shotgun (WGS) entry which is preliminary data.</text>
</comment>
<dbReference type="GO" id="GO:0008270">
    <property type="term" value="F:zinc ion binding"/>
    <property type="evidence" value="ECO:0007669"/>
    <property type="project" value="UniProtKB-KW"/>
</dbReference>
<feature type="compositionally biased region" description="Low complexity" evidence="2">
    <location>
        <begin position="108"/>
        <end position="121"/>
    </location>
</feature>
<sequence length="300" mass="33431">MAKRNNPPSINIASDNTNKYLKKTNQIKQTTKKYKTKREKQVHRQIEKIKSERMFIYKNIHRYLRFSLDPKENSIDLINIVNDYIVTLKEFDILEINLKAELDTISTTSNNNNNNSSNSNSFTFGAPSIQSQTGRKGFTGDNVDHGLDEEDAIVIDRDSSPVESIDLTMSSDSSSTSTSPSKRVSKSKNRVPRNANGTATNSTATNNGDATEASTANTAGSNNSALTTTTSPPKKKRGRPAKQKPESCHNCRRTQTSYWRIGKDGDLTVDLCNACGLNYKKRGKDEKLSKEKNDIKNVLN</sequence>
<feature type="compositionally biased region" description="Basic residues" evidence="2">
    <location>
        <begin position="233"/>
        <end position="242"/>
    </location>
</feature>
<evidence type="ECO:0000256" key="1">
    <source>
        <dbReference type="PROSITE-ProRule" id="PRU00094"/>
    </source>
</evidence>
<feature type="region of interest" description="Disordered" evidence="2">
    <location>
        <begin position="108"/>
        <end position="249"/>
    </location>
</feature>
<feature type="domain" description="GATA-type" evidence="3">
    <location>
        <begin position="242"/>
        <end position="298"/>
    </location>
</feature>
<dbReference type="InterPro" id="IPR000679">
    <property type="entry name" value="Znf_GATA"/>
</dbReference>
<dbReference type="AlphaFoldDB" id="A0AAN7UBY8"/>
<keyword evidence="1" id="KW-0862">Zinc</keyword>
<feature type="compositionally biased region" description="Low complexity" evidence="2">
    <location>
        <begin position="194"/>
        <end position="211"/>
    </location>
</feature>
<organism evidence="4 5">
    <name type="scientific">Dictyostelium firmibasis</name>
    <dbReference type="NCBI Taxonomy" id="79012"/>
    <lineage>
        <taxon>Eukaryota</taxon>
        <taxon>Amoebozoa</taxon>
        <taxon>Evosea</taxon>
        <taxon>Eumycetozoa</taxon>
        <taxon>Dictyostelia</taxon>
        <taxon>Dictyosteliales</taxon>
        <taxon>Dictyosteliaceae</taxon>
        <taxon>Dictyostelium</taxon>
    </lineage>
</organism>
<dbReference type="Proteomes" id="UP001344447">
    <property type="component" value="Unassembled WGS sequence"/>
</dbReference>
<dbReference type="Gene3D" id="3.30.50.10">
    <property type="entry name" value="Erythroid Transcription Factor GATA-1, subunit A"/>
    <property type="match status" value="1"/>
</dbReference>
<evidence type="ECO:0000256" key="2">
    <source>
        <dbReference type="SAM" id="MobiDB-lite"/>
    </source>
</evidence>
<evidence type="ECO:0000259" key="3">
    <source>
        <dbReference type="PROSITE" id="PS50114"/>
    </source>
</evidence>
<feature type="compositionally biased region" description="Polar residues" evidence="2">
    <location>
        <begin position="212"/>
        <end position="232"/>
    </location>
</feature>
<keyword evidence="5" id="KW-1185">Reference proteome</keyword>
<feature type="compositionally biased region" description="Low complexity" evidence="2">
    <location>
        <begin position="168"/>
        <end position="182"/>
    </location>
</feature>
<evidence type="ECO:0000313" key="5">
    <source>
        <dbReference type="Proteomes" id="UP001344447"/>
    </source>
</evidence>
<gene>
    <name evidence="4" type="ORF">RB653_005705</name>
</gene>
<proteinExistence type="predicted"/>
<protein>
    <recommendedName>
        <fullName evidence="3">GATA-type domain-containing protein</fullName>
    </recommendedName>
</protein>
<dbReference type="InterPro" id="IPR013088">
    <property type="entry name" value="Znf_NHR/GATA"/>
</dbReference>
<name>A0AAN7UBY8_9MYCE</name>
<dbReference type="Pfam" id="PF00320">
    <property type="entry name" value="GATA"/>
    <property type="match status" value="1"/>
</dbReference>
<accession>A0AAN7UBY8</accession>
<keyword evidence="1" id="KW-0863">Zinc-finger</keyword>
<dbReference type="SUPFAM" id="SSF57716">
    <property type="entry name" value="Glucocorticoid receptor-like (DNA-binding domain)"/>
    <property type="match status" value="1"/>
</dbReference>